<comment type="caution">
    <text evidence="2">The sequence shown here is derived from an EMBL/GenBank/DDBJ whole genome shotgun (WGS) entry which is preliminary data.</text>
</comment>
<dbReference type="RefSeq" id="WP_327445289.1">
    <property type="nucleotide sequence ID" value="NZ_WHJC01000451.1"/>
</dbReference>
<feature type="domain" description="Suppressor of fused-like" evidence="1">
    <location>
        <begin position="1"/>
        <end position="101"/>
    </location>
</feature>
<sequence length="104" mass="12111">MLSSCAFNIINTKFSCYPGAIFKNVVEFYIPNNSMKHILFTHPFLWDDRLETLSFENKKVAWLLAVPISEEELNYANCNGLDALEELFDEKQIDIFDLNRESII</sequence>
<evidence type="ECO:0000259" key="1">
    <source>
        <dbReference type="Pfam" id="PF05076"/>
    </source>
</evidence>
<dbReference type="InterPro" id="IPR020941">
    <property type="entry name" value="SUFU-like_domain"/>
</dbReference>
<dbReference type="Proteomes" id="UP000430345">
    <property type="component" value="Unassembled WGS sequence"/>
</dbReference>
<proteinExistence type="predicted"/>
<keyword evidence="3" id="KW-1185">Reference proteome</keyword>
<accession>A0A6I1MNP5</accession>
<gene>
    <name evidence="2" type="ORF">GBZ86_15490</name>
</gene>
<dbReference type="Pfam" id="PF05076">
    <property type="entry name" value="SUFU"/>
    <property type="match status" value="1"/>
</dbReference>
<name>A0A6I1MNP5_9CLOT</name>
<organism evidence="2 3">
    <name type="scientific">Clostridium tarantellae</name>
    <dbReference type="NCBI Taxonomy" id="39493"/>
    <lineage>
        <taxon>Bacteria</taxon>
        <taxon>Bacillati</taxon>
        <taxon>Bacillota</taxon>
        <taxon>Clostridia</taxon>
        <taxon>Eubacteriales</taxon>
        <taxon>Clostridiaceae</taxon>
        <taxon>Clostridium</taxon>
    </lineage>
</organism>
<reference evidence="2 3" key="1">
    <citation type="submission" date="2019-10" db="EMBL/GenBank/DDBJ databases">
        <title>The Genome Sequence of Clostridium tarantellae Isolated from Fish Brain.</title>
        <authorList>
            <person name="Bano L."/>
            <person name="Kiel M."/>
            <person name="Sales G."/>
            <person name="Doxey A.C."/>
            <person name="Mansfield M.J."/>
            <person name="Schiavone M."/>
            <person name="Rossetto O."/>
            <person name="Pirazzini M."/>
            <person name="Dobrindt U."/>
            <person name="Montecucco C."/>
        </authorList>
    </citation>
    <scope>NUCLEOTIDE SEQUENCE [LARGE SCALE GENOMIC DNA]</scope>
    <source>
        <strain evidence="2 3">DSM 3997</strain>
    </source>
</reference>
<dbReference type="EMBL" id="WHJC01000451">
    <property type="protein sequence ID" value="MPQ45126.1"/>
    <property type="molecule type" value="Genomic_DNA"/>
</dbReference>
<evidence type="ECO:0000313" key="3">
    <source>
        <dbReference type="Proteomes" id="UP000430345"/>
    </source>
</evidence>
<protein>
    <recommendedName>
        <fullName evidence="1">Suppressor of fused-like domain-containing protein</fullName>
    </recommendedName>
</protein>
<evidence type="ECO:0000313" key="2">
    <source>
        <dbReference type="EMBL" id="MPQ45126.1"/>
    </source>
</evidence>
<dbReference type="AlphaFoldDB" id="A0A6I1MNP5"/>